<dbReference type="EMBL" id="JAACJM010000074">
    <property type="protein sequence ID" value="KAF5350417.1"/>
    <property type="molecule type" value="Genomic_DNA"/>
</dbReference>
<organism evidence="2 3">
    <name type="scientific">Tetrapyrgos nigripes</name>
    <dbReference type="NCBI Taxonomy" id="182062"/>
    <lineage>
        <taxon>Eukaryota</taxon>
        <taxon>Fungi</taxon>
        <taxon>Dikarya</taxon>
        <taxon>Basidiomycota</taxon>
        <taxon>Agaricomycotina</taxon>
        <taxon>Agaricomycetes</taxon>
        <taxon>Agaricomycetidae</taxon>
        <taxon>Agaricales</taxon>
        <taxon>Marasmiineae</taxon>
        <taxon>Marasmiaceae</taxon>
        <taxon>Tetrapyrgos</taxon>
    </lineage>
</organism>
<proteinExistence type="predicted"/>
<dbReference type="AlphaFoldDB" id="A0A8H5CYQ8"/>
<keyword evidence="3" id="KW-1185">Reference proteome</keyword>
<keyword evidence="1" id="KW-0732">Signal</keyword>
<feature type="signal peptide" evidence="1">
    <location>
        <begin position="1"/>
        <end position="27"/>
    </location>
</feature>
<reference evidence="2 3" key="1">
    <citation type="journal article" date="2020" name="ISME J.">
        <title>Uncovering the hidden diversity of litter-decomposition mechanisms in mushroom-forming fungi.</title>
        <authorList>
            <person name="Floudas D."/>
            <person name="Bentzer J."/>
            <person name="Ahren D."/>
            <person name="Johansson T."/>
            <person name="Persson P."/>
            <person name="Tunlid A."/>
        </authorList>
    </citation>
    <scope>NUCLEOTIDE SEQUENCE [LARGE SCALE GENOMIC DNA]</scope>
    <source>
        <strain evidence="2 3">CBS 291.85</strain>
    </source>
</reference>
<protein>
    <recommendedName>
        <fullName evidence="4">Antifreeze protein</fullName>
    </recommendedName>
</protein>
<accession>A0A8H5CYQ8</accession>
<evidence type="ECO:0000313" key="2">
    <source>
        <dbReference type="EMBL" id="KAF5350417.1"/>
    </source>
</evidence>
<feature type="chain" id="PRO_5034167209" description="Antifreeze protein" evidence="1">
    <location>
        <begin position="28"/>
        <end position="70"/>
    </location>
</feature>
<name>A0A8H5CYQ8_9AGAR</name>
<sequence>MQFSTSVIRTPILAAIAVIFIMQSISSDCQVSAAPAPSATSEQLLDACAPAIQLAAVKGLNSVPKPYSTS</sequence>
<evidence type="ECO:0000256" key="1">
    <source>
        <dbReference type="SAM" id="SignalP"/>
    </source>
</evidence>
<gene>
    <name evidence="2" type="ORF">D9758_012449</name>
</gene>
<evidence type="ECO:0000313" key="3">
    <source>
        <dbReference type="Proteomes" id="UP000559256"/>
    </source>
</evidence>
<dbReference type="Proteomes" id="UP000559256">
    <property type="component" value="Unassembled WGS sequence"/>
</dbReference>
<comment type="caution">
    <text evidence="2">The sequence shown here is derived from an EMBL/GenBank/DDBJ whole genome shotgun (WGS) entry which is preliminary data.</text>
</comment>
<evidence type="ECO:0008006" key="4">
    <source>
        <dbReference type="Google" id="ProtNLM"/>
    </source>
</evidence>